<feature type="transmembrane region" description="Helical" evidence="1">
    <location>
        <begin position="145"/>
        <end position="168"/>
    </location>
</feature>
<dbReference type="AlphaFoldDB" id="A0A1G9QY54"/>
<dbReference type="PANTHER" id="PTHR36435">
    <property type="entry name" value="SLR1288 PROTEIN"/>
    <property type="match status" value="1"/>
</dbReference>
<feature type="transmembrane region" description="Helical" evidence="1">
    <location>
        <begin position="267"/>
        <end position="289"/>
    </location>
</feature>
<keyword evidence="1" id="KW-1133">Transmembrane helix</keyword>
<keyword evidence="4" id="KW-1185">Reference proteome</keyword>
<dbReference type="InterPro" id="IPR052710">
    <property type="entry name" value="CAAX_protease"/>
</dbReference>
<keyword evidence="1" id="KW-0472">Membrane</keyword>
<dbReference type="Pfam" id="PF02517">
    <property type="entry name" value="Rce1-like"/>
    <property type="match status" value="1"/>
</dbReference>
<dbReference type="GO" id="GO:0006508">
    <property type="term" value="P:proteolysis"/>
    <property type="evidence" value="ECO:0007669"/>
    <property type="project" value="UniProtKB-KW"/>
</dbReference>
<feature type="transmembrane region" description="Helical" evidence="1">
    <location>
        <begin position="180"/>
        <end position="199"/>
    </location>
</feature>
<feature type="transmembrane region" description="Helical" evidence="1">
    <location>
        <begin position="57"/>
        <end position="83"/>
    </location>
</feature>
<organism evidence="3 4">
    <name type="scientific">Nonomuraea maritima</name>
    <dbReference type="NCBI Taxonomy" id="683260"/>
    <lineage>
        <taxon>Bacteria</taxon>
        <taxon>Bacillati</taxon>
        <taxon>Actinomycetota</taxon>
        <taxon>Actinomycetes</taxon>
        <taxon>Streptosporangiales</taxon>
        <taxon>Streptosporangiaceae</taxon>
        <taxon>Nonomuraea</taxon>
    </lineage>
</organism>
<keyword evidence="3" id="KW-0645">Protease</keyword>
<feature type="transmembrane region" description="Helical" evidence="1">
    <location>
        <begin position="240"/>
        <end position="260"/>
    </location>
</feature>
<evidence type="ECO:0000259" key="2">
    <source>
        <dbReference type="Pfam" id="PF02517"/>
    </source>
</evidence>
<dbReference type="STRING" id="683260.SAMN05421874_14131"/>
<feature type="transmembrane region" description="Helical" evidence="1">
    <location>
        <begin position="103"/>
        <end position="125"/>
    </location>
</feature>
<sequence length="333" mass="34721">MPENPGPDLPDHSWAPPYGVPPAGVAYQPEPWLLPAPSGARYDHLARNSATRPWRSIVGTLIVACGFLAIGVVVVLAFTIPALLLGLPSPINPKTGGPEPTPVGLTVTLLSIAPALLLALGVAALIQRRRPGTLSSVAGRLRWSWLLTCVALAVVAMVLGQGVQWLVLSAAGRGGGMFGWTGWDAFLPLLVVIVVLVPFQAAAEEYVFRGWVLQAVGAHLRSPIWAIVLGSALFASLHGYSWAGLADVFAFGAVMAWLTVRTGGLEAGIALHVLNNLVAFGISAAAGGLEDALDQGKTPVPWQALTGTVVQLGVYAFGVIYLAKKRSISTVSG</sequence>
<dbReference type="Proteomes" id="UP000198683">
    <property type="component" value="Unassembled WGS sequence"/>
</dbReference>
<name>A0A1G9QY54_9ACTN</name>
<evidence type="ECO:0000313" key="3">
    <source>
        <dbReference type="EMBL" id="SDM15527.1"/>
    </source>
</evidence>
<protein>
    <submittedName>
        <fullName evidence="3">Membrane protease YdiL, CAAX protease family</fullName>
    </submittedName>
</protein>
<dbReference type="RefSeq" id="WP_090773744.1">
    <property type="nucleotide sequence ID" value="NZ_FNFB01000041.1"/>
</dbReference>
<dbReference type="OrthoDB" id="2680086at2"/>
<evidence type="ECO:0000313" key="4">
    <source>
        <dbReference type="Proteomes" id="UP000198683"/>
    </source>
</evidence>
<accession>A0A1G9QY54</accession>
<evidence type="ECO:0000256" key="1">
    <source>
        <dbReference type="SAM" id="Phobius"/>
    </source>
</evidence>
<dbReference type="EMBL" id="FNFB01000041">
    <property type="protein sequence ID" value="SDM15527.1"/>
    <property type="molecule type" value="Genomic_DNA"/>
</dbReference>
<gene>
    <name evidence="3" type="ORF">SAMN05421874_14131</name>
</gene>
<feature type="transmembrane region" description="Helical" evidence="1">
    <location>
        <begin position="301"/>
        <end position="323"/>
    </location>
</feature>
<dbReference type="PANTHER" id="PTHR36435:SF1">
    <property type="entry name" value="CAAX AMINO TERMINAL PROTEASE FAMILY PROTEIN"/>
    <property type="match status" value="1"/>
</dbReference>
<keyword evidence="1" id="KW-0812">Transmembrane</keyword>
<dbReference type="GO" id="GO:0080120">
    <property type="term" value="P:CAAX-box protein maturation"/>
    <property type="evidence" value="ECO:0007669"/>
    <property type="project" value="UniProtKB-ARBA"/>
</dbReference>
<feature type="transmembrane region" description="Helical" evidence="1">
    <location>
        <begin position="211"/>
        <end position="234"/>
    </location>
</feature>
<keyword evidence="3" id="KW-0378">Hydrolase</keyword>
<reference evidence="3 4" key="1">
    <citation type="submission" date="2016-10" db="EMBL/GenBank/DDBJ databases">
        <authorList>
            <person name="de Groot N.N."/>
        </authorList>
    </citation>
    <scope>NUCLEOTIDE SEQUENCE [LARGE SCALE GENOMIC DNA]</scope>
    <source>
        <strain evidence="3 4">CGMCC 4.5681</strain>
    </source>
</reference>
<dbReference type="GO" id="GO:0004175">
    <property type="term" value="F:endopeptidase activity"/>
    <property type="evidence" value="ECO:0007669"/>
    <property type="project" value="UniProtKB-ARBA"/>
</dbReference>
<proteinExistence type="predicted"/>
<dbReference type="InterPro" id="IPR003675">
    <property type="entry name" value="Rce1/LyrA-like_dom"/>
</dbReference>
<feature type="domain" description="CAAX prenyl protease 2/Lysostaphin resistance protein A-like" evidence="2">
    <location>
        <begin position="189"/>
        <end position="278"/>
    </location>
</feature>